<dbReference type="RefSeq" id="XP_024665631.1">
    <property type="nucleotide sequence ID" value="XM_024809863.1"/>
</dbReference>
<comment type="caution">
    <text evidence="25">The sequence shown here is derived from an EMBL/GenBank/DDBJ whole genome shotgun (WGS) entry which is preliminary data.</text>
</comment>
<evidence type="ECO:0000256" key="9">
    <source>
        <dbReference type="ARBA" id="ARBA00022563"/>
    </source>
</evidence>
<reference evidence="25 26" key="1">
    <citation type="submission" date="2017-04" db="EMBL/GenBank/DDBJ databases">
        <title>Genome sequencing of [Candida] sorbophila.</title>
        <authorList>
            <person name="Ahn J.O."/>
        </authorList>
    </citation>
    <scope>NUCLEOTIDE SEQUENCE [LARGE SCALE GENOMIC DNA]</scope>
    <source>
        <strain evidence="25 26">DS02</strain>
    </source>
</reference>
<sequence length="475" mass="52508">MVAAVRDYNAAIEALNRLQTNFAVIEQIKAQGEPTRDEDLVPEMIEWIRRVGYEPKEFDKMNVLHVTGTKGKGSTCAFVQSILLQSRAAGRSNFGKIGLYTSPHLKSVRERIMIDGKPIDADKFAKYFFQVYDRIENTESDPNRFRRMGPGVKPNYFRYLTLVSFHAFMQEGVESAIYEVGIGGEYDSTNVFVHPTACAVTSLGIDHVNVLGNTIEEIAWNKAGIFKKDANVFTIDDQPASALKVLEERAAEKGAHLQAVPIHPEIKTLKLGLAGEFQRKNATIAAHLVATRLGMDLPEKLPQDFVLGLEKAAWAGRCQILEKNNARWYIDGAHTVESLVEAAKWFASAYDPKKPVVLLFNQQKRDNAGELLAGLYGSLKSLGVTASTAIFSTNQTWASGFQADMVSHNVSKEAIDKLVIQKDLAKTWSKLDPECETRICASLEEANNMIGLIPDKQVFVTGSLLMVGGLLAVID</sequence>
<evidence type="ECO:0000256" key="6">
    <source>
        <dbReference type="ARBA" id="ARBA00013025"/>
    </source>
</evidence>
<evidence type="ECO:0000256" key="10">
    <source>
        <dbReference type="ARBA" id="ARBA00022598"/>
    </source>
</evidence>
<evidence type="ECO:0000256" key="1">
    <source>
        <dbReference type="ARBA" id="ARBA00004273"/>
    </source>
</evidence>
<evidence type="ECO:0000256" key="16">
    <source>
        <dbReference type="ARBA" id="ARBA00023128"/>
    </source>
</evidence>
<dbReference type="GO" id="GO:0005524">
    <property type="term" value="F:ATP binding"/>
    <property type="evidence" value="ECO:0007669"/>
    <property type="project" value="UniProtKB-KW"/>
</dbReference>
<evidence type="ECO:0000256" key="20">
    <source>
        <dbReference type="ARBA" id="ARBA00047493"/>
    </source>
</evidence>
<keyword evidence="10 21" id="KW-0436">Ligase</keyword>
<evidence type="ECO:0000313" key="25">
    <source>
        <dbReference type="EMBL" id="PRT55686.1"/>
    </source>
</evidence>
<comment type="cofactor">
    <cofactor evidence="21">
        <name>a monovalent cation</name>
        <dbReference type="ChEBI" id="CHEBI:60242"/>
    </cofactor>
    <text evidence="21">A monovalent cation.</text>
</comment>
<evidence type="ECO:0000256" key="5">
    <source>
        <dbReference type="ARBA" id="ARBA00008276"/>
    </source>
</evidence>
<keyword evidence="26" id="KW-1185">Reference proteome</keyword>
<comment type="subcellular location">
    <subcellularLocation>
        <location evidence="3">Cytoplasm</location>
    </subcellularLocation>
    <subcellularLocation>
        <location evidence="1">Mitochondrion inner membrane</location>
    </subcellularLocation>
    <subcellularLocation>
        <location evidence="2">Mitochondrion matrix</location>
    </subcellularLocation>
</comment>
<evidence type="ECO:0000256" key="21">
    <source>
        <dbReference type="PIRNR" id="PIRNR038895"/>
    </source>
</evidence>
<evidence type="ECO:0000259" key="24">
    <source>
        <dbReference type="Pfam" id="PF08245"/>
    </source>
</evidence>
<dbReference type="EC" id="6.3.2.17" evidence="6 21"/>
<dbReference type="NCBIfam" id="TIGR01499">
    <property type="entry name" value="folC"/>
    <property type="match status" value="1"/>
</dbReference>
<keyword evidence="8" id="KW-0963">Cytoplasm</keyword>
<comment type="pathway">
    <text evidence="4 21">Cofactor biosynthesis; tetrahydrofolylpolyglutamate biosynthesis.</text>
</comment>
<evidence type="ECO:0000256" key="8">
    <source>
        <dbReference type="ARBA" id="ARBA00022490"/>
    </source>
</evidence>
<dbReference type="PIRSF" id="PIRSF038895">
    <property type="entry name" value="FPGS"/>
    <property type="match status" value="1"/>
</dbReference>
<dbReference type="InterPro" id="IPR023600">
    <property type="entry name" value="Folylpolyglutamate_synth_euk"/>
</dbReference>
<dbReference type="PANTHER" id="PTHR11136:SF5">
    <property type="entry name" value="FOLYLPOLYGLUTAMATE SYNTHASE, MITOCHONDRIAL"/>
    <property type="match status" value="1"/>
</dbReference>
<comment type="catalytic activity">
    <reaction evidence="20 21">
        <text>(6S)-5,6,7,8-tetrahydrofolyl-(gamma-L-Glu)(n) + L-glutamate + ATP = (6S)-5,6,7,8-tetrahydrofolyl-(gamma-L-Glu)(n+1) + ADP + phosphate + H(+)</text>
        <dbReference type="Rhea" id="RHEA:10580"/>
        <dbReference type="Rhea" id="RHEA-COMP:14738"/>
        <dbReference type="Rhea" id="RHEA-COMP:14740"/>
        <dbReference type="ChEBI" id="CHEBI:15378"/>
        <dbReference type="ChEBI" id="CHEBI:29985"/>
        <dbReference type="ChEBI" id="CHEBI:30616"/>
        <dbReference type="ChEBI" id="CHEBI:43474"/>
        <dbReference type="ChEBI" id="CHEBI:141005"/>
        <dbReference type="ChEBI" id="CHEBI:456216"/>
        <dbReference type="EC" id="6.3.2.17"/>
    </reaction>
</comment>
<dbReference type="InterPro" id="IPR001645">
    <property type="entry name" value="Folylpolyglutamate_synth"/>
</dbReference>
<evidence type="ECO:0000256" key="19">
    <source>
        <dbReference type="ARBA" id="ARBA00030876"/>
    </source>
</evidence>
<feature type="binding site" evidence="23">
    <location>
        <position position="207"/>
    </location>
    <ligand>
        <name>Mg(2+)</name>
        <dbReference type="ChEBI" id="CHEBI:18420"/>
        <label>1</label>
    </ligand>
</feature>
<evidence type="ECO:0000256" key="14">
    <source>
        <dbReference type="ARBA" id="ARBA00022840"/>
    </source>
</evidence>
<keyword evidence="15 23" id="KW-0460">Magnesium</keyword>
<evidence type="ECO:0000256" key="17">
    <source>
        <dbReference type="ARBA" id="ARBA00023136"/>
    </source>
</evidence>
<feature type="binding site" evidence="23">
    <location>
        <position position="102"/>
    </location>
    <ligand>
        <name>Mg(2+)</name>
        <dbReference type="ChEBI" id="CHEBI:18420"/>
        <label>1</label>
    </ligand>
</feature>
<dbReference type="SUPFAM" id="SSF53623">
    <property type="entry name" value="MurD-like peptide ligases, catalytic domain"/>
    <property type="match status" value="1"/>
</dbReference>
<dbReference type="OrthoDB" id="5212574at2759"/>
<comment type="similarity">
    <text evidence="5 21">Belongs to the folylpolyglutamate synthase family.</text>
</comment>
<dbReference type="EMBL" id="NDIQ01000022">
    <property type="protein sequence ID" value="PRT55686.1"/>
    <property type="molecule type" value="Genomic_DNA"/>
</dbReference>
<organism evidence="25 26">
    <name type="scientific">Wickerhamiella sorbophila</name>
    <dbReference type="NCBI Taxonomy" id="45607"/>
    <lineage>
        <taxon>Eukaryota</taxon>
        <taxon>Fungi</taxon>
        <taxon>Dikarya</taxon>
        <taxon>Ascomycota</taxon>
        <taxon>Saccharomycotina</taxon>
        <taxon>Dipodascomycetes</taxon>
        <taxon>Dipodascales</taxon>
        <taxon>Trichomonascaceae</taxon>
        <taxon>Wickerhamiella</taxon>
    </lineage>
</organism>
<keyword evidence="9 21" id="KW-0554">One-carbon metabolism</keyword>
<evidence type="ECO:0000256" key="4">
    <source>
        <dbReference type="ARBA" id="ARBA00005150"/>
    </source>
</evidence>
<dbReference type="InterPro" id="IPR036615">
    <property type="entry name" value="Mur_ligase_C_dom_sf"/>
</dbReference>
<dbReference type="InterPro" id="IPR013221">
    <property type="entry name" value="Mur_ligase_cen"/>
</dbReference>
<comment type="function">
    <text evidence="21">Catalyzes conversion of folates to polyglutamate derivatives allowing concentration of folate compounds in the cell and the intracellular retention of these cofactors, which are important substrates for most of the folate-dependent enzymes that are involved in one-carbon transfer reactions involved in purine, pyrimidine and amino acid synthesis.</text>
</comment>
<dbReference type="Gene3D" id="3.40.1190.10">
    <property type="entry name" value="Mur-like, catalytic domain"/>
    <property type="match status" value="1"/>
</dbReference>
<dbReference type="GO" id="GO:0005829">
    <property type="term" value="C:cytosol"/>
    <property type="evidence" value="ECO:0007669"/>
    <property type="project" value="TreeGrafter"/>
</dbReference>
<evidence type="ECO:0000256" key="7">
    <source>
        <dbReference type="ARBA" id="ARBA00018660"/>
    </source>
</evidence>
<evidence type="ECO:0000313" key="26">
    <source>
        <dbReference type="Proteomes" id="UP000238350"/>
    </source>
</evidence>
<keyword evidence="12 22" id="KW-0547">Nucleotide-binding</keyword>
<dbReference type="GO" id="GO:0046872">
    <property type="term" value="F:metal ion binding"/>
    <property type="evidence" value="ECO:0007669"/>
    <property type="project" value="UniProtKB-KW"/>
</dbReference>
<dbReference type="Pfam" id="PF08245">
    <property type="entry name" value="Mur_ligase_M"/>
    <property type="match status" value="1"/>
</dbReference>
<name>A0A2T0FL21_9ASCO</name>
<evidence type="ECO:0000256" key="13">
    <source>
        <dbReference type="ARBA" id="ARBA00022792"/>
    </source>
</evidence>
<evidence type="ECO:0000256" key="23">
    <source>
        <dbReference type="PIRSR" id="PIRSR038895-2"/>
    </source>
</evidence>
<keyword evidence="11 23" id="KW-0479">Metal-binding</keyword>
<protein>
    <recommendedName>
        <fullName evidence="7 21">Folylpolyglutamate synthase</fullName>
        <ecNumber evidence="6 21">6.3.2.17</ecNumber>
    </recommendedName>
    <alternativeName>
        <fullName evidence="19 21">Folylpoly-gamma-glutamate synthetase</fullName>
    </alternativeName>
    <alternativeName>
        <fullName evidence="18 21">Tetrahydrofolylpolyglutamate synthase</fullName>
    </alternativeName>
</protein>
<dbReference type="FunFam" id="3.40.1190.10:FF:000009">
    <property type="entry name" value="Folylpolyglutamate synthase"/>
    <property type="match status" value="1"/>
</dbReference>
<evidence type="ECO:0000256" key="3">
    <source>
        <dbReference type="ARBA" id="ARBA00004496"/>
    </source>
</evidence>
<dbReference type="GO" id="GO:0006730">
    <property type="term" value="P:one-carbon metabolic process"/>
    <property type="evidence" value="ECO:0007669"/>
    <property type="project" value="UniProtKB-KW"/>
</dbReference>
<dbReference type="PANTHER" id="PTHR11136">
    <property type="entry name" value="FOLYLPOLYGLUTAMATE SYNTHASE-RELATED"/>
    <property type="match status" value="1"/>
</dbReference>
<keyword evidence="14 22" id="KW-0067">ATP-binding</keyword>
<dbReference type="Proteomes" id="UP000238350">
    <property type="component" value="Unassembled WGS sequence"/>
</dbReference>
<feature type="binding site" evidence="23">
    <location>
        <position position="179"/>
    </location>
    <ligand>
        <name>Mg(2+)</name>
        <dbReference type="ChEBI" id="CHEBI:18420"/>
        <label>1</label>
    </ligand>
</feature>
<feature type="binding site" evidence="22">
    <location>
        <position position="317"/>
    </location>
    <ligand>
        <name>ATP</name>
        <dbReference type="ChEBI" id="CHEBI:30616"/>
    </ligand>
</feature>
<feature type="binding site" evidence="22">
    <location>
        <position position="331"/>
    </location>
    <ligand>
        <name>ATP</name>
        <dbReference type="ChEBI" id="CHEBI:30616"/>
    </ligand>
</feature>
<dbReference type="SUPFAM" id="SSF53244">
    <property type="entry name" value="MurD-like peptide ligases, peptide-binding domain"/>
    <property type="match status" value="1"/>
</dbReference>
<dbReference type="InterPro" id="IPR036565">
    <property type="entry name" value="Mur-like_cat_sf"/>
</dbReference>
<dbReference type="GO" id="GO:0004326">
    <property type="term" value="F:tetrahydrofolylpolyglutamate synthase activity"/>
    <property type="evidence" value="ECO:0007669"/>
    <property type="project" value="UniProtKB-EC"/>
</dbReference>
<gene>
    <name evidence="25" type="ORF">B9G98_03306</name>
</gene>
<dbReference type="Gene3D" id="3.90.190.20">
    <property type="entry name" value="Mur ligase, C-terminal domain"/>
    <property type="match status" value="1"/>
</dbReference>
<dbReference type="UniPathway" id="UPA00850"/>
<dbReference type="STRING" id="45607.A0A2T0FL21"/>
<evidence type="ECO:0000256" key="18">
    <source>
        <dbReference type="ARBA" id="ARBA00030592"/>
    </source>
</evidence>
<dbReference type="GeneID" id="36517054"/>
<feature type="domain" description="Mur ligase central" evidence="24">
    <location>
        <begin position="154"/>
        <end position="242"/>
    </location>
</feature>
<evidence type="ECO:0000256" key="12">
    <source>
        <dbReference type="ARBA" id="ARBA00022741"/>
    </source>
</evidence>
<evidence type="ECO:0000256" key="15">
    <source>
        <dbReference type="ARBA" id="ARBA00022842"/>
    </source>
</evidence>
<dbReference type="GO" id="GO:0005743">
    <property type="term" value="C:mitochondrial inner membrane"/>
    <property type="evidence" value="ECO:0007669"/>
    <property type="project" value="UniProtKB-SubCell"/>
</dbReference>
<dbReference type="AlphaFoldDB" id="A0A2T0FL21"/>
<keyword evidence="16" id="KW-0496">Mitochondrion</keyword>
<proteinExistence type="inferred from homology"/>
<evidence type="ECO:0000256" key="11">
    <source>
        <dbReference type="ARBA" id="ARBA00022723"/>
    </source>
</evidence>
<evidence type="ECO:0000256" key="22">
    <source>
        <dbReference type="PIRSR" id="PIRSR038895-1"/>
    </source>
</evidence>
<keyword evidence="17" id="KW-0472">Membrane</keyword>
<evidence type="ECO:0000256" key="2">
    <source>
        <dbReference type="ARBA" id="ARBA00004305"/>
    </source>
</evidence>
<accession>A0A2T0FL21</accession>
<dbReference type="GO" id="GO:0005759">
    <property type="term" value="C:mitochondrial matrix"/>
    <property type="evidence" value="ECO:0007669"/>
    <property type="project" value="UniProtKB-SubCell"/>
</dbReference>
<keyword evidence="13" id="KW-0999">Mitochondrion inner membrane</keyword>